<name>A0A4R1NG74_9GAMM</name>
<feature type="compositionally biased region" description="Basic and acidic residues" evidence="1">
    <location>
        <begin position="449"/>
        <end position="466"/>
    </location>
</feature>
<comment type="caution">
    <text evidence="2">The sequence shown here is derived from an EMBL/GenBank/DDBJ whole genome shotgun (WGS) entry which is preliminary data.</text>
</comment>
<evidence type="ECO:0000256" key="1">
    <source>
        <dbReference type="SAM" id="MobiDB-lite"/>
    </source>
</evidence>
<dbReference type="EMBL" id="SJOI01000001">
    <property type="protein sequence ID" value="TCL04761.1"/>
    <property type="molecule type" value="Genomic_DNA"/>
</dbReference>
<organism evidence="2 3">
    <name type="scientific">Sodalis ligni</name>
    <dbReference type="NCBI Taxonomy" id="2697027"/>
    <lineage>
        <taxon>Bacteria</taxon>
        <taxon>Pseudomonadati</taxon>
        <taxon>Pseudomonadota</taxon>
        <taxon>Gammaproteobacteria</taxon>
        <taxon>Enterobacterales</taxon>
        <taxon>Bruguierivoracaceae</taxon>
        <taxon>Sodalis</taxon>
    </lineage>
</organism>
<gene>
    <name evidence="2" type="ORF">EZJ58_2900</name>
</gene>
<feature type="region of interest" description="Disordered" evidence="1">
    <location>
        <begin position="430"/>
        <end position="466"/>
    </location>
</feature>
<reference evidence="2 3" key="1">
    <citation type="submission" date="2019-02" db="EMBL/GenBank/DDBJ databases">
        <title>Investigation of anaerobic lignin degradation for improved lignocellulosic biofuels.</title>
        <authorList>
            <person name="Deangelis K."/>
        </authorList>
    </citation>
    <scope>NUCLEOTIDE SEQUENCE [LARGE SCALE GENOMIC DNA]</scope>
    <source>
        <strain evidence="2 3">159R</strain>
    </source>
</reference>
<dbReference type="Proteomes" id="UP000294555">
    <property type="component" value="Unassembled WGS sequence"/>
</dbReference>
<evidence type="ECO:0000313" key="2">
    <source>
        <dbReference type="EMBL" id="TCL04761.1"/>
    </source>
</evidence>
<proteinExistence type="predicted"/>
<evidence type="ECO:0000313" key="3">
    <source>
        <dbReference type="Proteomes" id="UP000294555"/>
    </source>
</evidence>
<keyword evidence="3" id="KW-1185">Reference proteome</keyword>
<dbReference type="AlphaFoldDB" id="A0A4R1NG74"/>
<accession>A0A4R1NG74</accession>
<sequence>MLHLNGNSLASQTIPTLDFRCRNDERRVMHRFYDGDIGTRADIIVQLWQQCSVAPANPLGPCDISKSVVLGIKLYDVMICEGQGNQVRDRIYQSASLLFYAAVRRQINLEHLNTRIKARLCAMTLSNIKMARLADDLTELTDLFQSIGHFLTIPKALAPMTHTYHPMDRQVLDTAIYLLTVDKEGIFFSSTLLYSENEAIDPFDLGKYLKDESVLFKNNAKEKLKRLVPGQKLLFPILSTSLNNSSQRAADGHFSAVLAVKTTEGYHFTLFDSNSPPDTNDNKSALIKCLIEPGEEAKIIALRQPFQYHNDCGLHTYNFFKLCLSAHYAARDEPNLLGEMFENYIVHLETLNIVLQAGRRTTSSLLRFQFVLDCMINGYVDGLQDRDDMLELLYKPQAYDMPVVFEKKNTRPAPTLWNNLRTHLRNVFPLTPAGPGRKGNNVPAVTFKELSKKEREKDREQEHGPA</sequence>
<protein>
    <submittedName>
        <fullName evidence="2">Uncharacterized protein</fullName>
    </submittedName>
</protein>